<reference evidence="6 7" key="1">
    <citation type="submission" date="2018-07" db="EMBL/GenBank/DDBJ databases">
        <title>Motiliproteus coralliicola sp. nov., a bacterium isolated from Coral.</title>
        <authorList>
            <person name="Wang G."/>
        </authorList>
    </citation>
    <scope>NUCLEOTIDE SEQUENCE [LARGE SCALE GENOMIC DNA]</scope>
    <source>
        <strain evidence="6 7">C34</strain>
    </source>
</reference>
<dbReference type="FunFam" id="3.30.70.270:FF:000001">
    <property type="entry name" value="Diguanylate cyclase domain protein"/>
    <property type="match status" value="1"/>
</dbReference>
<feature type="transmembrane region" description="Helical" evidence="4">
    <location>
        <begin position="17"/>
        <end position="38"/>
    </location>
</feature>
<dbReference type="PANTHER" id="PTHR45138">
    <property type="entry name" value="REGULATORY COMPONENTS OF SENSORY TRANSDUCTION SYSTEM"/>
    <property type="match status" value="1"/>
</dbReference>
<dbReference type="InterPro" id="IPR043128">
    <property type="entry name" value="Rev_trsase/Diguanyl_cyclase"/>
</dbReference>
<dbReference type="SMART" id="SM00267">
    <property type="entry name" value="GGDEF"/>
    <property type="match status" value="1"/>
</dbReference>
<dbReference type="InterPro" id="IPR054327">
    <property type="entry name" value="His-kinase-like_sensor"/>
</dbReference>
<keyword evidence="7" id="KW-1185">Reference proteome</keyword>
<dbReference type="InterPro" id="IPR000160">
    <property type="entry name" value="GGDEF_dom"/>
</dbReference>
<dbReference type="EMBL" id="QQOH01000001">
    <property type="protein sequence ID" value="RDE25184.1"/>
    <property type="molecule type" value="Genomic_DNA"/>
</dbReference>
<proteinExistence type="predicted"/>
<dbReference type="CDD" id="cd12915">
    <property type="entry name" value="PDC2_DGC_like"/>
    <property type="match status" value="1"/>
</dbReference>
<dbReference type="Gene3D" id="3.30.450.20">
    <property type="entry name" value="PAS domain"/>
    <property type="match status" value="2"/>
</dbReference>
<accession>A0A369WXC9</accession>
<feature type="domain" description="GGDEF" evidence="5">
    <location>
        <begin position="364"/>
        <end position="501"/>
    </location>
</feature>
<evidence type="ECO:0000313" key="6">
    <source>
        <dbReference type="EMBL" id="RDE25184.1"/>
    </source>
</evidence>
<dbReference type="PROSITE" id="PS50887">
    <property type="entry name" value="GGDEF"/>
    <property type="match status" value="1"/>
</dbReference>
<dbReference type="GO" id="GO:0005886">
    <property type="term" value="C:plasma membrane"/>
    <property type="evidence" value="ECO:0007669"/>
    <property type="project" value="TreeGrafter"/>
</dbReference>
<dbReference type="SUPFAM" id="SSF55073">
    <property type="entry name" value="Nucleotide cyclase"/>
    <property type="match status" value="1"/>
</dbReference>
<evidence type="ECO:0000256" key="1">
    <source>
        <dbReference type="ARBA" id="ARBA00001946"/>
    </source>
</evidence>
<dbReference type="Gene3D" id="3.30.70.270">
    <property type="match status" value="1"/>
</dbReference>
<dbReference type="Proteomes" id="UP000253769">
    <property type="component" value="Unassembled WGS sequence"/>
</dbReference>
<evidence type="ECO:0000259" key="5">
    <source>
        <dbReference type="PROSITE" id="PS50887"/>
    </source>
</evidence>
<sequence>MPRRHLQSQYLRNLKRLLLAIVGITIVGLGIATSLLLLKERQTILRNSGANLQAIAVTLSKEADATLDHGAASLERIKPQLKFDDRGQLQDPDAIHRLLETESNFYNRAIGSDKFGHMEVFDANGFVVANSDIHPFATTNVADRKYFQHHRINPDNRLYISQPHLSEYSGEPILHLTKRLQDTEQQFLGVIGIHLKLSHFDSLYGQLDLNDGSHVTLLRTDGWGVFRYPQMEAFYKRSLAGNRRFNKMLAQGSGYLPINPSPYDGVRRLVAYQISDSYPILNLISVPEAQLLRHWRRQSLRTLSYATLGGLMLLGLTLFTYHQLNRLQSTLRASSSDPLTGLANRRELDRRLTDEWRRARRKRHSLSMLFIDIDHFKSYNDHYGHQAGDDCLVRVAEALQQQFRRGGELVCRYGGEEFVVLLSQDSLTDRPEQMADQLRLRIQRLGLKHDYSDTAEVVTISLGVATLIPMDNEPATLIRLADEALYQAKRNGRNQVALAPTSP</sequence>
<keyword evidence="4" id="KW-1133">Transmembrane helix</keyword>
<dbReference type="RefSeq" id="WP_114694780.1">
    <property type="nucleotide sequence ID" value="NZ_QQOH01000001.1"/>
</dbReference>
<dbReference type="SUPFAM" id="SSF103190">
    <property type="entry name" value="Sensory domain-like"/>
    <property type="match status" value="1"/>
</dbReference>
<comment type="cofactor">
    <cofactor evidence="1">
        <name>Mg(2+)</name>
        <dbReference type="ChEBI" id="CHEBI:18420"/>
    </cofactor>
</comment>
<dbReference type="CDD" id="cd12914">
    <property type="entry name" value="PDC1_DGC_like"/>
    <property type="match status" value="1"/>
</dbReference>
<dbReference type="GO" id="GO:0052621">
    <property type="term" value="F:diguanylate cyclase activity"/>
    <property type="evidence" value="ECO:0007669"/>
    <property type="project" value="UniProtKB-EC"/>
</dbReference>
<dbReference type="NCBIfam" id="TIGR00254">
    <property type="entry name" value="GGDEF"/>
    <property type="match status" value="1"/>
</dbReference>
<evidence type="ECO:0000256" key="2">
    <source>
        <dbReference type="ARBA" id="ARBA00012528"/>
    </source>
</evidence>
<dbReference type="InterPro" id="IPR029151">
    <property type="entry name" value="Sensor-like_sf"/>
</dbReference>
<dbReference type="CDD" id="cd01949">
    <property type="entry name" value="GGDEF"/>
    <property type="match status" value="1"/>
</dbReference>
<dbReference type="PANTHER" id="PTHR45138:SF9">
    <property type="entry name" value="DIGUANYLATE CYCLASE DGCM-RELATED"/>
    <property type="match status" value="1"/>
</dbReference>
<name>A0A369WXC9_9GAMM</name>
<dbReference type="Pfam" id="PF00990">
    <property type="entry name" value="GGDEF"/>
    <property type="match status" value="1"/>
</dbReference>
<evidence type="ECO:0000313" key="7">
    <source>
        <dbReference type="Proteomes" id="UP000253769"/>
    </source>
</evidence>
<gene>
    <name evidence="6" type="ORF">DV711_06405</name>
</gene>
<dbReference type="InterPro" id="IPR050469">
    <property type="entry name" value="Diguanylate_Cyclase"/>
</dbReference>
<keyword evidence="4" id="KW-0812">Transmembrane</keyword>
<dbReference type="EC" id="2.7.7.65" evidence="2"/>
<comment type="catalytic activity">
    <reaction evidence="3">
        <text>2 GTP = 3',3'-c-di-GMP + 2 diphosphate</text>
        <dbReference type="Rhea" id="RHEA:24898"/>
        <dbReference type="ChEBI" id="CHEBI:33019"/>
        <dbReference type="ChEBI" id="CHEBI:37565"/>
        <dbReference type="ChEBI" id="CHEBI:58805"/>
        <dbReference type="EC" id="2.7.7.65"/>
    </reaction>
</comment>
<comment type="caution">
    <text evidence="6">The sequence shown here is derived from an EMBL/GenBank/DDBJ whole genome shotgun (WGS) entry which is preliminary data.</text>
</comment>
<dbReference type="AlphaFoldDB" id="A0A369WXC9"/>
<organism evidence="6 7">
    <name type="scientific">Motiliproteus coralliicola</name>
    <dbReference type="NCBI Taxonomy" id="2283196"/>
    <lineage>
        <taxon>Bacteria</taxon>
        <taxon>Pseudomonadati</taxon>
        <taxon>Pseudomonadota</taxon>
        <taxon>Gammaproteobacteria</taxon>
        <taxon>Oceanospirillales</taxon>
        <taxon>Oceanospirillaceae</taxon>
        <taxon>Motiliproteus</taxon>
    </lineage>
</organism>
<dbReference type="GO" id="GO:0043709">
    <property type="term" value="P:cell adhesion involved in single-species biofilm formation"/>
    <property type="evidence" value="ECO:0007669"/>
    <property type="project" value="TreeGrafter"/>
</dbReference>
<dbReference type="GO" id="GO:1902201">
    <property type="term" value="P:negative regulation of bacterial-type flagellum-dependent cell motility"/>
    <property type="evidence" value="ECO:0007669"/>
    <property type="project" value="TreeGrafter"/>
</dbReference>
<dbReference type="OrthoDB" id="9812260at2"/>
<protein>
    <recommendedName>
        <fullName evidence="2">diguanylate cyclase</fullName>
        <ecNumber evidence="2">2.7.7.65</ecNumber>
    </recommendedName>
</protein>
<evidence type="ECO:0000256" key="4">
    <source>
        <dbReference type="SAM" id="Phobius"/>
    </source>
</evidence>
<evidence type="ECO:0000256" key="3">
    <source>
        <dbReference type="ARBA" id="ARBA00034247"/>
    </source>
</evidence>
<dbReference type="InterPro" id="IPR029787">
    <property type="entry name" value="Nucleotide_cyclase"/>
</dbReference>
<dbReference type="Pfam" id="PF22588">
    <property type="entry name" value="dCache_1_like"/>
    <property type="match status" value="1"/>
</dbReference>
<keyword evidence="4" id="KW-0472">Membrane</keyword>